<evidence type="ECO:0000313" key="13">
    <source>
        <dbReference type="Proteomes" id="UP000186922"/>
    </source>
</evidence>
<dbReference type="Pfam" id="PF00105">
    <property type="entry name" value="zf-C4"/>
    <property type="match status" value="1"/>
</dbReference>
<name>A0A1D1UP94_RAMVA</name>
<keyword evidence="2" id="KW-0479">Metal-binding</keyword>
<proteinExistence type="inferred from homology"/>
<dbReference type="STRING" id="947166.A0A1D1UP94"/>
<keyword evidence="9" id="KW-0539">Nucleus</keyword>
<feature type="compositionally biased region" description="Polar residues" evidence="10">
    <location>
        <begin position="204"/>
        <end position="220"/>
    </location>
</feature>
<dbReference type="InterPro" id="IPR013088">
    <property type="entry name" value="Znf_NHR/GATA"/>
</dbReference>
<dbReference type="PRINTS" id="PR00047">
    <property type="entry name" value="STROIDFINGER"/>
</dbReference>
<gene>
    <name evidence="12" type="primary">RvY_03551-1</name>
    <name evidence="12" type="synonym">RvY_03551.1</name>
    <name evidence="12" type="ORF">RvY_03551</name>
</gene>
<dbReference type="GO" id="GO:0008270">
    <property type="term" value="F:zinc ion binding"/>
    <property type="evidence" value="ECO:0007669"/>
    <property type="project" value="UniProtKB-KW"/>
</dbReference>
<keyword evidence="3" id="KW-0863">Zinc-finger</keyword>
<comment type="caution">
    <text evidence="12">The sequence shown here is derived from an EMBL/GenBank/DDBJ whole genome shotgun (WGS) entry which is preliminary data.</text>
</comment>
<keyword evidence="6" id="KW-0238">DNA-binding</keyword>
<dbReference type="OrthoDB" id="10018779at2759"/>
<keyword evidence="5" id="KW-0805">Transcription regulation</keyword>
<dbReference type="PROSITE" id="PS51030">
    <property type="entry name" value="NUCLEAR_REC_DBD_2"/>
    <property type="match status" value="1"/>
</dbReference>
<evidence type="ECO:0000256" key="2">
    <source>
        <dbReference type="ARBA" id="ARBA00022723"/>
    </source>
</evidence>
<feature type="region of interest" description="Disordered" evidence="10">
    <location>
        <begin position="89"/>
        <end position="131"/>
    </location>
</feature>
<reference evidence="12 13" key="1">
    <citation type="journal article" date="2016" name="Nat. Commun.">
        <title>Extremotolerant tardigrade genome and improved radiotolerance of human cultured cells by tardigrade-unique protein.</title>
        <authorList>
            <person name="Hashimoto T."/>
            <person name="Horikawa D.D."/>
            <person name="Saito Y."/>
            <person name="Kuwahara H."/>
            <person name="Kozuka-Hata H."/>
            <person name="Shin-I T."/>
            <person name="Minakuchi Y."/>
            <person name="Ohishi K."/>
            <person name="Motoyama A."/>
            <person name="Aizu T."/>
            <person name="Enomoto A."/>
            <person name="Kondo K."/>
            <person name="Tanaka S."/>
            <person name="Hara Y."/>
            <person name="Koshikawa S."/>
            <person name="Sagara H."/>
            <person name="Miura T."/>
            <person name="Yokobori S."/>
            <person name="Miyagawa K."/>
            <person name="Suzuki Y."/>
            <person name="Kubo T."/>
            <person name="Oyama M."/>
            <person name="Kohara Y."/>
            <person name="Fujiyama A."/>
            <person name="Arakawa K."/>
            <person name="Katayama T."/>
            <person name="Toyoda A."/>
            <person name="Kunieda T."/>
        </authorList>
    </citation>
    <scope>NUCLEOTIDE SEQUENCE [LARGE SCALE GENOMIC DNA]</scope>
    <source>
        <strain evidence="12 13">YOKOZUNA-1</strain>
    </source>
</reference>
<dbReference type="Gene3D" id="3.30.50.10">
    <property type="entry name" value="Erythroid Transcription Factor GATA-1, subunit A"/>
    <property type="match status" value="1"/>
</dbReference>
<evidence type="ECO:0000259" key="11">
    <source>
        <dbReference type="PROSITE" id="PS51030"/>
    </source>
</evidence>
<organism evidence="12 13">
    <name type="scientific">Ramazzottius varieornatus</name>
    <name type="common">Water bear</name>
    <name type="synonym">Tardigrade</name>
    <dbReference type="NCBI Taxonomy" id="947166"/>
    <lineage>
        <taxon>Eukaryota</taxon>
        <taxon>Metazoa</taxon>
        <taxon>Ecdysozoa</taxon>
        <taxon>Tardigrada</taxon>
        <taxon>Eutardigrada</taxon>
        <taxon>Parachela</taxon>
        <taxon>Hypsibioidea</taxon>
        <taxon>Ramazzottiidae</taxon>
        <taxon>Ramazzottius</taxon>
    </lineage>
</organism>
<dbReference type="GO" id="GO:0003700">
    <property type="term" value="F:DNA-binding transcription factor activity"/>
    <property type="evidence" value="ECO:0007669"/>
    <property type="project" value="InterPro"/>
</dbReference>
<keyword evidence="13" id="KW-1185">Reference proteome</keyword>
<dbReference type="Proteomes" id="UP000186922">
    <property type="component" value="Unassembled WGS sequence"/>
</dbReference>
<protein>
    <recommendedName>
        <fullName evidence="11">Nuclear receptor domain-containing protein</fullName>
    </recommendedName>
</protein>
<evidence type="ECO:0000256" key="7">
    <source>
        <dbReference type="ARBA" id="ARBA00023163"/>
    </source>
</evidence>
<evidence type="ECO:0000256" key="4">
    <source>
        <dbReference type="ARBA" id="ARBA00022833"/>
    </source>
</evidence>
<feature type="region of interest" description="Disordered" evidence="10">
    <location>
        <begin position="204"/>
        <end position="224"/>
    </location>
</feature>
<evidence type="ECO:0000256" key="6">
    <source>
        <dbReference type="ARBA" id="ARBA00023125"/>
    </source>
</evidence>
<dbReference type="SMART" id="SM00399">
    <property type="entry name" value="ZnF_C4"/>
    <property type="match status" value="1"/>
</dbReference>
<evidence type="ECO:0000256" key="9">
    <source>
        <dbReference type="ARBA" id="ARBA00023242"/>
    </source>
</evidence>
<dbReference type="SUPFAM" id="SSF57716">
    <property type="entry name" value="Glucocorticoid receptor-like (DNA-binding domain)"/>
    <property type="match status" value="1"/>
</dbReference>
<dbReference type="PANTHER" id="PTHR46397">
    <property type="entry name" value="NUCLEAR HORMONE RECEPTOR FAMILY-RELATED"/>
    <property type="match status" value="1"/>
</dbReference>
<evidence type="ECO:0000256" key="8">
    <source>
        <dbReference type="ARBA" id="ARBA00023170"/>
    </source>
</evidence>
<dbReference type="AlphaFoldDB" id="A0A1D1UP94"/>
<evidence type="ECO:0000256" key="3">
    <source>
        <dbReference type="ARBA" id="ARBA00022771"/>
    </source>
</evidence>
<evidence type="ECO:0000256" key="10">
    <source>
        <dbReference type="SAM" id="MobiDB-lite"/>
    </source>
</evidence>
<accession>A0A1D1UP94</accession>
<evidence type="ECO:0000256" key="5">
    <source>
        <dbReference type="ARBA" id="ARBA00023015"/>
    </source>
</evidence>
<keyword evidence="4" id="KW-0862">Zinc</keyword>
<sequence length="283" mass="32117">MEGDTAMEQVGKVGLAPGKCKICRGKAVDVFFGIPSCKTCRGIFKRGLKKKFECVAEVEGICDVKKTAPLQCKACIYAKCVRKGMVAKEPSGTSSATKPKPKKQEKLKKQEKEPNVTMGAEETAAEKKSAKSIAMQPERFYQVEADLKSLFHHEESTKPFSFFDSAAAEVEDEFSLPIDFGAKNFSVQTDGFYDEAEERDVVSQSTINRPWTNAPFQNTPQREDTFFFTEDDPRIEKGLRYFSMTKEELEESIEIWKKIRPQLAADFKKIKKQANRKRKTFER</sequence>
<dbReference type="EMBL" id="BDGG01000002">
    <property type="protein sequence ID" value="GAU91261.1"/>
    <property type="molecule type" value="Genomic_DNA"/>
</dbReference>
<comment type="similarity">
    <text evidence="1">Belongs to the nuclear hormone receptor family.</text>
</comment>
<evidence type="ECO:0000313" key="12">
    <source>
        <dbReference type="EMBL" id="GAU91261.1"/>
    </source>
</evidence>
<dbReference type="InterPro" id="IPR001628">
    <property type="entry name" value="Znf_hrmn_rcpt"/>
</dbReference>
<keyword evidence="7" id="KW-0804">Transcription</keyword>
<keyword evidence="8" id="KW-0675">Receptor</keyword>
<dbReference type="PANTHER" id="PTHR46397:SF5">
    <property type="entry name" value="NUCLEAR HORMONE RECEPTOR FAMILY MEMBER NHR-20"/>
    <property type="match status" value="1"/>
</dbReference>
<evidence type="ECO:0000256" key="1">
    <source>
        <dbReference type="ARBA" id="ARBA00005993"/>
    </source>
</evidence>
<dbReference type="GO" id="GO:0043565">
    <property type="term" value="F:sequence-specific DNA binding"/>
    <property type="evidence" value="ECO:0007669"/>
    <property type="project" value="InterPro"/>
</dbReference>
<feature type="domain" description="Nuclear receptor" evidence="11">
    <location>
        <begin position="17"/>
        <end position="92"/>
    </location>
</feature>
<feature type="compositionally biased region" description="Basic and acidic residues" evidence="10">
    <location>
        <begin position="102"/>
        <end position="114"/>
    </location>
</feature>